<dbReference type="AlphaFoldDB" id="A0A1R3VFK2"/>
<evidence type="ECO:0000313" key="1">
    <source>
        <dbReference type="EMBL" id="SIT58691.1"/>
    </source>
</evidence>
<gene>
    <name evidence="1" type="ORF">BQ8794_590003</name>
</gene>
<reference evidence="2" key="1">
    <citation type="submission" date="2017-01" db="EMBL/GenBank/DDBJ databases">
        <authorList>
            <person name="Brunel B."/>
        </authorList>
    </citation>
    <scope>NUCLEOTIDE SEQUENCE [LARGE SCALE GENOMIC DNA]</scope>
</reference>
<accession>A0A1R3VFK2</accession>
<sequence>MPHSAAESGFATYRHNITEQMRRLKALRLPSFRPIVTIRPELSWASSEQFDQLRALQRARPTISRIELVAQCG</sequence>
<organism evidence="1 2">
    <name type="scientific">Mesorhizobium prunaredense</name>
    <dbReference type="NCBI Taxonomy" id="1631249"/>
    <lineage>
        <taxon>Bacteria</taxon>
        <taxon>Pseudomonadati</taxon>
        <taxon>Pseudomonadota</taxon>
        <taxon>Alphaproteobacteria</taxon>
        <taxon>Hyphomicrobiales</taxon>
        <taxon>Phyllobacteriaceae</taxon>
        <taxon>Mesorhizobium</taxon>
    </lineage>
</organism>
<proteinExistence type="predicted"/>
<protein>
    <submittedName>
        <fullName evidence="1">Uncharacterized protein</fullName>
    </submittedName>
</protein>
<evidence type="ECO:0000313" key="2">
    <source>
        <dbReference type="Proteomes" id="UP000188388"/>
    </source>
</evidence>
<dbReference type="EMBL" id="FTPD01000055">
    <property type="protein sequence ID" value="SIT58691.1"/>
    <property type="molecule type" value="Genomic_DNA"/>
</dbReference>
<keyword evidence="2" id="KW-1185">Reference proteome</keyword>
<name>A0A1R3VFK2_9HYPH</name>
<dbReference type="Proteomes" id="UP000188388">
    <property type="component" value="Unassembled WGS sequence"/>
</dbReference>